<organism evidence="1 2">
    <name type="scientific">Candidatus Zambryskibacteria bacterium RIFCSPHIGHO2_02_FULL_43_37</name>
    <dbReference type="NCBI Taxonomy" id="1802749"/>
    <lineage>
        <taxon>Bacteria</taxon>
        <taxon>Candidatus Zambryskiibacteriota</taxon>
    </lineage>
</organism>
<evidence type="ECO:0008006" key="3">
    <source>
        <dbReference type="Google" id="ProtNLM"/>
    </source>
</evidence>
<dbReference type="Proteomes" id="UP000177279">
    <property type="component" value="Unassembled WGS sequence"/>
</dbReference>
<gene>
    <name evidence="1" type="ORF">A3D49_02800</name>
</gene>
<name>A0A1G2THH2_9BACT</name>
<evidence type="ECO:0000313" key="2">
    <source>
        <dbReference type="Proteomes" id="UP000177279"/>
    </source>
</evidence>
<reference evidence="1 2" key="1">
    <citation type="journal article" date="2016" name="Nat. Commun.">
        <title>Thousands of microbial genomes shed light on interconnected biogeochemical processes in an aquifer system.</title>
        <authorList>
            <person name="Anantharaman K."/>
            <person name="Brown C.T."/>
            <person name="Hug L.A."/>
            <person name="Sharon I."/>
            <person name="Castelle C.J."/>
            <person name="Probst A.J."/>
            <person name="Thomas B.C."/>
            <person name="Singh A."/>
            <person name="Wilkins M.J."/>
            <person name="Karaoz U."/>
            <person name="Brodie E.L."/>
            <person name="Williams K.H."/>
            <person name="Hubbard S.S."/>
            <person name="Banfield J.F."/>
        </authorList>
    </citation>
    <scope>NUCLEOTIDE SEQUENCE [LARGE SCALE GENOMIC DNA]</scope>
</reference>
<proteinExistence type="predicted"/>
<accession>A0A1G2THH2</accession>
<comment type="caution">
    <text evidence="1">The sequence shown here is derived from an EMBL/GenBank/DDBJ whole genome shotgun (WGS) entry which is preliminary data.</text>
</comment>
<evidence type="ECO:0000313" key="1">
    <source>
        <dbReference type="EMBL" id="OHA96746.1"/>
    </source>
</evidence>
<dbReference type="EMBL" id="MHVS01000004">
    <property type="protein sequence ID" value="OHA96746.1"/>
    <property type="molecule type" value="Genomic_DNA"/>
</dbReference>
<dbReference type="AlphaFoldDB" id="A0A1G2THH2"/>
<protein>
    <recommendedName>
        <fullName evidence="3">Transglutaminase-like domain-containing protein</fullName>
    </recommendedName>
</protein>
<sequence>MKKQMGISTLKRFDTPQKIQSFLNRLPFNFEKHGQTHRSVAEALKRKKAHCFEGALIAAAALQLQGRPPLLLDLKTVRPDFDHVVALFKEGKYWGAISKTNHNVLRYRDPIYRDVRELAMSYFNEYFLADGTKTLRKYSKPFDLSKYGTVWIDSKENLVWLAHKLDKSPHANILTPKQVRNLRPADRIEVNASGLTEWKRR</sequence>